<dbReference type="InterPro" id="IPR013656">
    <property type="entry name" value="PAS_4"/>
</dbReference>
<keyword evidence="8" id="KW-0067">ATP-binding</keyword>
<comment type="subcellular location">
    <subcellularLocation>
        <location evidence="2">Membrane</location>
        <topology evidence="2">Multi-pass membrane protein</topology>
    </subcellularLocation>
</comment>
<keyword evidence="6" id="KW-0547">Nucleotide-binding</keyword>
<dbReference type="InterPro" id="IPR036890">
    <property type="entry name" value="HATPase_C_sf"/>
</dbReference>
<dbReference type="CDD" id="cd00082">
    <property type="entry name" value="HisKA"/>
    <property type="match status" value="1"/>
</dbReference>
<dbReference type="InterPro" id="IPR005467">
    <property type="entry name" value="His_kinase_dom"/>
</dbReference>
<dbReference type="PANTHER" id="PTHR42878:SF7">
    <property type="entry name" value="SENSOR HISTIDINE KINASE GLRK"/>
    <property type="match status" value="1"/>
</dbReference>
<dbReference type="InterPro" id="IPR035965">
    <property type="entry name" value="PAS-like_dom_sf"/>
</dbReference>
<dbReference type="Pfam" id="PF25323">
    <property type="entry name" value="6TM_PilS"/>
    <property type="match status" value="1"/>
</dbReference>
<dbReference type="RefSeq" id="WP_135262590.1">
    <property type="nucleotide sequence ID" value="NZ_SMLM01000001.1"/>
</dbReference>
<evidence type="ECO:0000256" key="1">
    <source>
        <dbReference type="ARBA" id="ARBA00000085"/>
    </source>
</evidence>
<evidence type="ECO:0000256" key="7">
    <source>
        <dbReference type="ARBA" id="ARBA00022777"/>
    </source>
</evidence>
<evidence type="ECO:0000256" key="10">
    <source>
        <dbReference type="ARBA" id="ARBA00023012"/>
    </source>
</evidence>
<evidence type="ECO:0000313" key="15">
    <source>
        <dbReference type="EMBL" id="TFZ06504.1"/>
    </source>
</evidence>
<accession>A0A4Z0C6B3</accession>
<feature type="domain" description="PAS" evidence="14">
    <location>
        <begin position="213"/>
        <end position="242"/>
    </location>
</feature>
<dbReference type="InterPro" id="IPR000014">
    <property type="entry name" value="PAS"/>
</dbReference>
<keyword evidence="9 12" id="KW-1133">Transmembrane helix</keyword>
<dbReference type="Pfam" id="PF02518">
    <property type="entry name" value="HATPase_c"/>
    <property type="match status" value="1"/>
</dbReference>
<gene>
    <name evidence="15" type="ORF">EZ313_07670</name>
</gene>
<keyword evidence="11 12" id="KW-0472">Membrane</keyword>
<dbReference type="PROSITE" id="PS50109">
    <property type="entry name" value="HIS_KIN"/>
    <property type="match status" value="1"/>
</dbReference>
<dbReference type="InterPro" id="IPR036097">
    <property type="entry name" value="HisK_dim/P_sf"/>
</dbReference>
<evidence type="ECO:0000259" key="13">
    <source>
        <dbReference type="PROSITE" id="PS50109"/>
    </source>
</evidence>
<evidence type="ECO:0000313" key="16">
    <source>
        <dbReference type="Proteomes" id="UP000298180"/>
    </source>
</evidence>
<keyword evidence="5 12" id="KW-0812">Transmembrane</keyword>
<feature type="transmembrane region" description="Helical" evidence="12">
    <location>
        <begin position="25"/>
        <end position="45"/>
    </location>
</feature>
<feature type="transmembrane region" description="Helical" evidence="12">
    <location>
        <begin position="120"/>
        <end position="153"/>
    </location>
</feature>
<evidence type="ECO:0000256" key="3">
    <source>
        <dbReference type="ARBA" id="ARBA00012438"/>
    </source>
</evidence>
<feature type="transmembrane region" description="Helical" evidence="12">
    <location>
        <begin position="57"/>
        <end position="77"/>
    </location>
</feature>
<reference evidence="15 16" key="1">
    <citation type="submission" date="2019-03" db="EMBL/GenBank/DDBJ databases">
        <title>Ramlibacter henchirensis DSM 14656, whole genome shotgun sequence.</title>
        <authorList>
            <person name="Zhang X."/>
            <person name="Feng G."/>
            <person name="Zhu H."/>
        </authorList>
    </citation>
    <scope>NUCLEOTIDE SEQUENCE [LARGE SCALE GENOMIC DNA]</scope>
    <source>
        <strain evidence="15 16">DSM 14656</strain>
    </source>
</reference>
<dbReference type="InterPro" id="IPR003594">
    <property type="entry name" value="HATPase_dom"/>
</dbReference>
<dbReference type="SUPFAM" id="SSF47384">
    <property type="entry name" value="Homodimeric domain of signal transducing histidine kinase"/>
    <property type="match status" value="1"/>
</dbReference>
<keyword evidence="16" id="KW-1185">Reference proteome</keyword>
<dbReference type="OrthoDB" id="9815750at2"/>
<feature type="transmembrane region" description="Helical" evidence="12">
    <location>
        <begin position="89"/>
        <end position="108"/>
    </location>
</feature>
<dbReference type="InterPro" id="IPR050351">
    <property type="entry name" value="BphY/WalK/GraS-like"/>
</dbReference>
<dbReference type="GO" id="GO:0030295">
    <property type="term" value="F:protein kinase activator activity"/>
    <property type="evidence" value="ECO:0007669"/>
    <property type="project" value="TreeGrafter"/>
</dbReference>
<dbReference type="SUPFAM" id="SSF55785">
    <property type="entry name" value="PYP-like sensor domain (PAS domain)"/>
    <property type="match status" value="1"/>
</dbReference>
<dbReference type="Gene3D" id="3.30.450.20">
    <property type="entry name" value="PAS domain"/>
    <property type="match status" value="1"/>
</dbReference>
<dbReference type="AlphaFoldDB" id="A0A4Z0C6B3"/>
<evidence type="ECO:0000256" key="5">
    <source>
        <dbReference type="ARBA" id="ARBA00022692"/>
    </source>
</evidence>
<dbReference type="InterPro" id="IPR003661">
    <property type="entry name" value="HisK_dim/P_dom"/>
</dbReference>
<dbReference type="SMART" id="SM00388">
    <property type="entry name" value="HisKA"/>
    <property type="match status" value="1"/>
</dbReference>
<keyword evidence="7" id="KW-0418">Kinase</keyword>
<dbReference type="Pfam" id="PF00512">
    <property type="entry name" value="HisKA"/>
    <property type="match status" value="1"/>
</dbReference>
<comment type="catalytic activity">
    <reaction evidence="1">
        <text>ATP + protein L-histidine = ADP + protein N-phospho-L-histidine.</text>
        <dbReference type="EC" id="2.7.13.3"/>
    </reaction>
</comment>
<dbReference type="SMART" id="SM00387">
    <property type="entry name" value="HATPase_c"/>
    <property type="match status" value="1"/>
</dbReference>
<dbReference type="GO" id="GO:0005524">
    <property type="term" value="F:ATP binding"/>
    <property type="evidence" value="ECO:0007669"/>
    <property type="project" value="UniProtKB-KW"/>
</dbReference>
<name>A0A4Z0C6B3_9BURK</name>
<dbReference type="GO" id="GO:0000155">
    <property type="term" value="F:phosphorelay sensor kinase activity"/>
    <property type="evidence" value="ECO:0007669"/>
    <property type="project" value="InterPro"/>
</dbReference>
<dbReference type="GO" id="GO:0007234">
    <property type="term" value="P:osmosensory signaling via phosphorelay pathway"/>
    <property type="evidence" value="ECO:0007669"/>
    <property type="project" value="TreeGrafter"/>
</dbReference>
<evidence type="ECO:0000256" key="9">
    <source>
        <dbReference type="ARBA" id="ARBA00022989"/>
    </source>
</evidence>
<evidence type="ECO:0000256" key="11">
    <source>
        <dbReference type="ARBA" id="ARBA00023136"/>
    </source>
</evidence>
<organism evidence="15 16">
    <name type="scientific">Ramlibacter henchirensis</name>
    <dbReference type="NCBI Taxonomy" id="204072"/>
    <lineage>
        <taxon>Bacteria</taxon>
        <taxon>Pseudomonadati</taxon>
        <taxon>Pseudomonadota</taxon>
        <taxon>Betaproteobacteria</taxon>
        <taxon>Burkholderiales</taxon>
        <taxon>Comamonadaceae</taxon>
        <taxon>Ramlibacter</taxon>
    </lineage>
</organism>
<evidence type="ECO:0000256" key="6">
    <source>
        <dbReference type="ARBA" id="ARBA00022741"/>
    </source>
</evidence>
<dbReference type="PROSITE" id="PS50112">
    <property type="entry name" value="PAS"/>
    <property type="match status" value="1"/>
</dbReference>
<dbReference type="EC" id="2.7.13.3" evidence="3"/>
<dbReference type="CDD" id="cd00130">
    <property type="entry name" value="PAS"/>
    <property type="match status" value="1"/>
</dbReference>
<dbReference type="EMBL" id="SMLM01000001">
    <property type="protein sequence ID" value="TFZ06504.1"/>
    <property type="molecule type" value="Genomic_DNA"/>
</dbReference>
<keyword evidence="4" id="KW-0808">Transferase</keyword>
<evidence type="ECO:0000256" key="2">
    <source>
        <dbReference type="ARBA" id="ARBA00004141"/>
    </source>
</evidence>
<evidence type="ECO:0000259" key="14">
    <source>
        <dbReference type="PROSITE" id="PS50112"/>
    </source>
</evidence>
<dbReference type="PANTHER" id="PTHR42878">
    <property type="entry name" value="TWO-COMPONENT HISTIDINE KINASE"/>
    <property type="match status" value="1"/>
</dbReference>
<dbReference type="GO" id="GO:0000156">
    <property type="term" value="F:phosphorelay response regulator activity"/>
    <property type="evidence" value="ECO:0007669"/>
    <property type="project" value="TreeGrafter"/>
</dbReference>
<dbReference type="Proteomes" id="UP000298180">
    <property type="component" value="Unassembled WGS sequence"/>
</dbReference>
<evidence type="ECO:0000256" key="12">
    <source>
        <dbReference type="SAM" id="Phobius"/>
    </source>
</evidence>
<dbReference type="Gene3D" id="1.10.287.130">
    <property type="match status" value="1"/>
</dbReference>
<dbReference type="SUPFAM" id="SSF55874">
    <property type="entry name" value="ATPase domain of HSP90 chaperone/DNA topoisomerase II/histidine kinase"/>
    <property type="match status" value="1"/>
</dbReference>
<dbReference type="SMART" id="SM00091">
    <property type="entry name" value="PAS"/>
    <property type="match status" value="1"/>
</dbReference>
<evidence type="ECO:0000256" key="4">
    <source>
        <dbReference type="ARBA" id="ARBA00022679"/>
    </source>
</evidence>
<dbReference type="GO" id="GO:0016020">
    <property type="term" value="C:membrane"/>
    <property type="evidence" value="ECO:0007669"/>
    <property type="project" value="UniProtKB-SubCell"/>
</dbReference>
<comment type="caution">
    <text evidence="15">The sequence shown here is derived from an EMBL/GenBank/DDBJ whole genome shotgun (WGS) entry which is preliminary data.</text>
</comment>
<dbReference type="Gene3D" id="3.30.565.10">
    <property type="entry name" value="Histidine kinase-like ATPase, C-terminal domain"/>
    <property type="match status" value="1"/>
</dbReference>
<keyword evidence="10" id="KW-0902">Two-component regulatory system</keyword>
<feature type="domain" description="Histidine kinase" evidence="13">
    <location>
        <begin position="339"/>
        <end position="554"/>
    </location>
</feature>
<proteinExistence type="predicted"/>
<evidence type="ECO:0000256" key="8">
    <source>
        <dbReference type="ARBA" id="ARBA00022840"/>
    </source>
</evidence>
<feature type="transmembrane region" description="Helical" evidence="12">
    <location>
        <begin position="165"/>
        <end position="187"/>
    </location>
</feature>
<sequence length="567" mass="60519">MFTQAPVEAAVQKAGATQDSAFVRLWLGFATARVAVGVALVLLLAGSMLLGPQPVSGWLVGMCATYLVAALAVRLFMRPATHPGSAFDPQWVSSIGVDLLVFSCLQFLQAGGIYYSPLFAVPVLMASVLGSTLLALGTAAAVALILLAEAWVLALEATGDLAHRFLQAGLSGIGFFALAFLAHQLALRLEREETAARQGRKAAQMQAQVNQLVIATLGDGVLVVDLDGHVQAANPAARELLGPGAQLREAPLQLAAQPAWSQVAAMAQRTFETGQPQVADVAVQHGAGLPRRMFVRTRLAAAGDQPGDSLCVVFMQDLREMEARLRTEKLAAMGRMSTAVAHEIRNPLAAISQANELLDEELKEPAQRQLSALVRQNAQRLSQIVEEILDVARVQHHSPQAGTVGPELDPAVRGFVQDWTDQNQSGGRVQLALGAPGEHIAIEPDHLRRLLVNLLDNALRYASQSPDAIQVATSVEGMPVLTVWSDGAALEPAVERHLFEPFFSSESRSSGLGLYICRELCERHGARIGYRRRASPGGDGREGNAFFVAFRTAAPPAVTAEFAKMTA</sequence>
<dbReference type="Pfam" id="PF08448">
    <property type="entry name" value="PAS_4"/>
    <property type="match status" value="1"/>
</dbReference>
<protein>
    <recommendedName>
        <fullName evidence="3">histidine kinase</fullName>
        <ecNumber evidence="3">2.7.13.3</ecNumber>
    </recommendedName>
</protein>